<feature type="domain" description="Mechanosensitive ion channel MscS C-terminal" evidence="9">
    <location>
        <begin position="129"/>
        <end position="209"/>
    </location>
</feature>
<proteinExistence type="inferred from homology"/>
<accession>S7TXF5</accession>
<feature type="domain" description="Mechanosensitive ion channel transmembrane helices 2/3" evidence="10">
    <location>
        <begin position="12"/>
        <end position="52"/>
    </location>
</feature>
<dbReference type="InterPro" id="IPR049142">
    <property type="entry name" value="MS_channel_1st"/>
</dbReference>
<dbReference type="AlphaFoldDB" id="S7TXF5"/>
<evidence type="ECO:0000259" key="9">
    <source>
        <dbReference type="Pfam" id="PF21082"/>
    </source>
</evidence>
<dbReference type="eggNOG" id="COG3264">
    <property type="taxonomic scope" value="Bacteria"/>
</dbReference>
<evidence type="ECO:0000256" key="5">
    <source>
        <dbReference type="ARBA" id="ARBA00022989"/>
    </source>
</evidence>
<dbReference type="SUPFAM" id="SSF50182">
    <property type="entry name" value="Sm-like ribonucleoproteins"/>
    <property type="match status" value="1"/>
</dbReference>
<evidence type="ECO:0000256" key="7">
    <source>
        <dbReference type="SAM" id="Phobius"/>
    </source>
</evidence>
<dbReference type="InterPro" id="IPR010920">
    <property type="entry name" value="LSM_dom_sf"/>
</dbReference>
<feature type="domain" description="Mechanosensitive ion channel MscS" evidence="8">
    <location>
        <begin position="54"/>
        <end position="119"/>
    </location>
</feature>
<dbReference type="Gene3D" id="1.10.287.1260">
    <property type="match status" value="1"/>
</dbReference>
<dbReference type="STRING" id="897.B2D07_00020"/>
<dbReference type="Gene3D" id="2.30.30.60">
    <property type="match status" value="1"/>
</dbReference>
<dbReference type="Pfam" id="PF21082">
    <property type="entry name" value="MS_channel_3rd"/>
    <property type="match status" value="1"/>
</dbReference>
<dbReference type="GO" id="GO:0008381">
    <property type="term" value="F:mechanosensitive monoatomic ion channel activity"/>
    <property type="evidence" value="ECO:0007669"/>
    <property type="project" value="UniProtKB-ARBA"/>
</dbReference>
<comment type="similarity">
    <text evidence="2">Belongs to the MscS (TC 1.A.23) family.</text>
</comment>
<dbReference type="PANTHER" id="PTHR30347:SF1">
    <property type="entry name" value="MECHANOSENSITIVE CHANNEL MSCK"/>
    <property type="match status" value="1"/>
</dbReference>
<protein>
    <submittedName>
        <fullName evidence="11">MscS Mechanosensitive ion channel</fullName>
    </submittedName>
</protein>
<evidence type="ECO:0000313" key="12">
    <source>
        <dbReference type="Proteomes" id="UP000014977"/>
    </source>
</evidence>
<feature type="transmembrane region" description="Helical" evidence="7">
    <location>
        <begin position="37"/>
        <end position="59"/>
    </location>
</feature>
<keyword evidence="12" id="KW-1185">Reference proteome</keyword>
<feature type="transmembrane region" description="Helical" evidence="7">
    <location>
        <begin position="12"/>
        <end position="31"/>
    </location>
</feature>
<dbReference type="Pfam" id="PF00924">
    <property type="entry name" value="MS_channel_2nd"/>
    <property type="match status" value="1"/>
</dbReference>
<reference evidence="11 12" key="1">
    <citation type="journal article" date="2013" name="Genome Announc.">
        <title>Draft genome sequences for three mercury-methylating, sulfate-reducing bacteria.</title>
        <authorList>
            <person name="Brown S.D."/>
            <person name="Hurt R.A.Jr."/>
            <person name="Gilmour C.C."/>
            <person name="Elias D.A."/>
        </authorList>
    </citation>
    <scope>NUCLEOTIDE SEQUENCE [LARGE SCALE GENOMIC DNA]</scope>
    <source>
        <strain evidence="11 12">DSM 2059</strain>
    </source>
</reference>
<sequence length="244" mass="27250">MNAGLKNSITVITTYVIWFFGFLMVLNVLGVDSKSMAVAFGGLGIGLGFGLQAIFNNFFSGIILLFERPIQVGDVVEVGGVWGEVKQINVRATLIQTYDNASLLIPNSEFISGQVTNWSFKDFRVRRTINVGVAYGSDVEKVREILFDIAGAIHEVYKYPKPVVLFTDFGDSALLFQLRVWTHIENGLSVETEIRFAVDREFRKHRIEIPFPQRDLHIRSINTPELSDLESGISDVDIAAKASM</sequence>
<comment type="subcellular location">
    <subcellularLocation>
        <location evidence="1">Cell membrane</location>
        <topology evidence="1">Multi-pass membrane protein</topology>
    </subcellularLocation>
</comment>
<dbReference type="SUPFAM" id="SSF82689">
    <property type="entry name" value="Mechanosensitive channel protein MscS (YggB), C-terminal domain"/>
    <property type="match status" value="1"/>
</dbReference>
<dbReference type="PATRIC" id="fig|1121405.3.peg.1540"/>
<evidence type="ECO:0000259" key="8">
    <source>
        <dbReference type="Pfam" id="PF00924"/>
    </source>
</evidence>
<gene>
    <name evidence="11" type="ORF">dsmv_2015</name>
</gene>
<keyword evidence="6 7" id="KW-0472">Membrane</keyword>
<comment type="caution">
    <text evidence="11">The sequence shown here is derived from an EMBL/GenBank/DDBJ whole genome shotgun (WGS) entry which is preliminary data.</text>
</comment>
<dbReference type="PANTHER" id="PTHR30347">
    <property type="entry name" value="POTASSIUM CHANNEL RELATED"/>
    <property type="match status" value="1"/>
</dbReference>
<dbReference type="GO" id="GO:0005886">
    <property type="term" value="C:plasma membrane"/>
    <property type="evidence" value="ECO:0007669"/>
    <property type="project" value="UniProtKB-SubCell"/>
</dbReference>
<dbReference type="EMBL" id="ATHJ01000075">
    <property type="protein sequence ID" value="EPR41470.1"/>
    <property type="molecule type" value="Genomic_DNA"/>
</dbReference>
<keyword evidence="4 7" id="KW-0812">Transmembrane</keyword>
<dbReference type="Proteomes" id="UP000014977">
    <property type="component" value="Unassembled WGS sequence"/>
</dbReference>
<dbReference type="Pfam" id="PF21088">
    <property type="entry name" value="MS_channel_1st"/>
    <property type="match status" value="1"/>
</dbReference>
<dbReference type="Gene3D" id="3.30.70.100">
    <property type="match status" value="1"/>
</dbReference>
<evidence type="ECO:0000256" key="3">
    <source>
        <dbReference type="ARBA" id="ARBA00022475"/>
    </source>
</evidence>
<dbReference type="InterPro" id="IPR006685">
    <property type="entry name" value="MscS_channel_2nd"/>
</dbReference>
<dbReference type="InterPro" id="IPR011066">
    <property type="entry name" value="MscS_channel_C_sf"/>
</dbReference>
<dbReference type="SUPFAM" id="SSF82861">
    <property type="entry name" value="Mechanosensitive channel protein MscS (YggB), transmembrane region"/>
    <property type="match status" value="1"/>
</dbReference>
<dbReference type="RefSeq" id="WP_020876446.1">
    <property type="nucleotide sequence ID" value="NZ_ATHJ01000075.1"/>
</dbReference>
<dbReference type="InterPro" id="IPR052702">
    <property type="entry name" value="MscS-like_channel"/>
</dbReference>
<dbReference type="InterPro" id="IPR023408">
    <property type="entry name" value="MscS_beta-dom_sf"/>
</dbReference>
<keyword evidence="5 7" id="KW-1133">Transmembrane helix</keyword>
<organism evidence="11 12">
    <name type="scientific">Desulfococcus multivorans DSM 2059</name>
    <dbReference type="NCBI Taxonomy" id="1121405"/>
    <lineage>
        <taxon>Bacteria</taxon>
        <taxon>Pseudomonadati</taxon>
        <taxon>Thermodesulfobacteriota</taxon>
        <taxon>Desulfobacteria</taxon>
        <taxon>Desulfobacterales</taxon>
        <taxon>Desulfococcaceae</taxon>
        <taxon>Desulfococcus</taxon>
    </lineage>
</organism>
<evidence type="ECO:0000256" key="2">
    <source>
        <dbReference type="ARBA" id="ARBA00008017"/>
    </source>
</evidence>
<dbReference type="InterPro" id="IPR049278">
    <property type="entry name" value="MS_channel_C"/>
</dbReference>
<name>S7TXF5_DESML</name>
<keyword evidence="3" id="KW-1003">Cell membrane</keyword>
<dbReference type="InterPro" id="IPR011014">
    <property type="entry name" value="MscS_channel_TM-2"/>
</dbReference>
<evidence type="ECO:0000259" key="10">
    <source>
        <dbReference type="Pfam" id="PF21088"/>
    </source>
</evidence>
<evidence type="ECO:0000256" key="6">
    <source>
        <dbReference type="ARBA" id="ARBA00023136"/>
    </source>
</evidence>
<evidence type="ECO:0000256" key="1">
    <source>
        <dbReference type="ARBA" id="ARBA00004651"/>
    </source>
</evidence>
<evidence type="ECO:0000313" key="11">
    <source>
        <dbReference type="EMBL" id="EPR41470.1"/>
    </source>
</evidence>
<evidence type="ECO:0000256" key="4">
    <source>
        <dbReference type="ARBA" id="ARBA00022692"/>
    </source>
</evidence>